<feature type="domain" description="TonB C-terminal" evidence="10">
    <location>
        <begin position="1"/>
        <end position="88"/>
    </location>
</feature>
<keyword evidence="4" id="KW-1003">Cell membrane</keyword>
<dbReference type="InterPro" id="IPR037682">
    <property type="entry name" value="TonB_C"/>
</dbReference>
<dbReference type="SUPFAM" id="SSF74653">
    <property type="entry name" value="TolA/TonB C-terminal domain"/>
    <property type="match status" value="1"/>
</dbReference>
<sequence>MQKRLVYPSQAVRERAEGRVFIKFTIAITGLIQDAEVIKGFRPDCDATALQAVQKLPKFRPVSRAGKPVASSLTMPVKFTLPITPPKIAK</sequence>
<evidence type="ECO:0000256" key="7">
    <source>
        <dbReference type="ARBA" id="ARBA00022927"/>
    </source>
</evidence>
<dbReference type="AlphaFoldDB" id="A0A558BW79"/>
<evidence type="ECO:0000256" key="9">
    <source>
        <dbReference type="ARBA" id="ARBA00023136"/>
    </source>
</evidence>
<evidence type="ECO:0000256" key="2">
    <source>
        <dbReference type="ARBA" id="ARBA00006555"/>
    </source>
</evidence>
<evidence type="ECO:0000256" key="5">
    <source>
        <dbReference type="ARBA" id="ARBA00022519"/>
    </source>
</evidence>
<name>A0A558BW79_9BACT</name>
<evidence type="ECO:0000256" key="4">
    <source>
        <dbReference type="ARBA" id="ARBA00022475"/>
    </source>
</evidence>
<dbReference type="OrthoDB" id="1628901at2"/>
<evidence type="ECO:0000256" key="1">
    <source>
        <dbReference type="ARBA" id="ARBA00004383"/>
    </source>
</evidence>
<evidence type="ECO:0000256" key="6">
    <source>
        <dbReference type="ARBA" id="ARBA00022692"/>
    </source>
</evidence>
<dbReference type="RefSeq" id="WP_144849224.1">
    <property type="nucleotide sequence ID" value="NZ_VMRJ01000003.1"/>
</dbReference>
<keyword evidence="3" id="KW-0813">Transport</keyword>
<dbReference type="Pfam" id="PF03544">
    <property type="entry name" value="TonB_C"/>
    <property type="match status" value="1"/>
</dbReference>
<reference evidence="11 12" key="1">
    <citation type="submission" date="2019-07" db="EMBL/GenBank/DDBJ databases">
        <title>Hymenobacter sp. straun FUR1 Genome sequencing and assembly.</title>
        <authorList>
            <person name="Chhetri G."/>
        </authorList>
    </citation>
    <scope>NUCLEOTIDE SEQUENCE [LARGE SCALE GENOMIC DNA]</scope>
    <source>
        <strain evidence="11 12">Fur1</strain>
    </source>
</reference>
<dbReference type="PANTHER" id="PTHR33446">
    <property type="entry name" value="PROTEIN TONB-RELATED"/>
    <property type="match status" value="1"/>
</dbReference>
<keyword evidence="12" id="KW-1185">Reference proteome</keyword>
<keyword evidence="5" id="KW-0997">Cell inner membrane</keyword>
<proteinExistence type="inferred from homology"/>
<evidence type="ECO:0000313" key="11">
    <source>
        <dbReference type="EMBL" id="TVT40752.1"/>
    </source>
</evidence>
<keyword evidence="6" id="KW-0812">Transmembrane</keyword>
<dbReference type="GO" id="GO:0015031">
    <property type="term" value="P:protein transport"/>
    <property type="evidence" value="ECO:0007669"/>
    <property type="project" value="UniProtKB-KW"/>
</dbReference>
<dbReference type="GO" id="GO:0005886">
    <property type="term" value="C:plasma membrane"/>
    <property type="evidence" value="ECO:0007669"/>
    <property type="project" value="UniProtKB-SubCell"/>
</dbReference>
<gene>
    <name evidence="11" type="ORF">FNT36_11650</name>
</gene>
<evidence type="ECO:0000259" key="10">
    <source>
        <dbReference type="PROSITE" id="PS52015"/>
    </source>
</evidence>
<dbReference type="EMBL" id="VMRJ01000003">
    <property type="protein sequence ID" value="TVT40752.1"/>
    <property type="molecule type" value="Genomic_DNA"/>
</dbReference>
<evidence type="ECO:0000256" key="3">
    <source>
        <dbReference type="ARBA" id="ARBA00022448"/>
    </source>
</evidence>
<comment type="caution">
    <text evidence="11">The sequence shown here is derived from an EMBL/GenBank/DDBJ whole genome shotgun (WGS) entry which is preliminary data.</text>
</comment>
<evidence type="ECO:0000313" key="12">
    <source>
        <dbReference type="Proteomes" id="UP000317624"/>
    </source>
</evidence>
<dbReference type="NCBIfam" id="TIGR01352">
    <property type="entry name" value="tonB_Cterm"/>
    <property type="match status" value="1"/>
</dbReference>
<protein>
    <submittedName>
        <fullName evidence="11">Energy transducer TonB</fullName>
    </submittedName>
</protein>
<dbReference type="Proteomes" id="UP000317624">
    <property type="component" value="Unassembled WGS sequence"/>
</dbReference>
<comment type="similarity">
    <text evidence="2">Belongs to the TonB family.</text>
</comment>
<keyword evidence="8" id="KW-1133">Transmembrane helix</keyword>
<dbReference type="InterPro" id="IPR006260">
    <property type="entry name" value="TonB/TolA_C"/>
</dbReference>
<accession>A0A558BW79</accession>
<dbReference type="GO" id="GO:0055085">
    <property type="term" value="P:transmembrane transport"/>
    <property type="evidence" value="ECO:0007669"/>
    <property type="project" value="InterPro"/>
</dbReference>
<keyword evidence="7" id="KW-0653">Protein transport</keyword>
<organism evidence="11 12">
    <name type="scientific">Hymenobacter setariae</name>
    <dbReference type="NCBI Taxonomy" id="2594794"/>
    <lineage>
        <taxon>Bacteria</taxon>
        <taxon>Pseudomonadati</taxon>
        <taxon>Bacteroidota</taxon>
        <taxon>Cytophagia</taxon>
        <taxon>Cytophagales</taxon>
        <taxon>Hymenobacteraceae</taxon>
        <taxon>Hymenobacter</taxon>
    </lineage>
</organism>
<evidence type="ECO:0000256" key="8">
    <source>
        <dbReference type="ARBA" id="ARBA00022989"/>
    </source>
</evidence>
<dbReference type="PROSITE" id="PS52015">
    <property type="entry name" value="TONB_CTD"/>
    <property type="match status" value="1"/>
</dbReference>
<dbReference type="Gene3D" id="3.30.1150.10">
    <property type="match status" value="1"/>
</dbReference>
<keyword evidence="9" id="KW-0472">Membrane</keyword>
<comment type="subcellular location">
    <subcellularLocation>
        <location evidence="1">Cell inner membrane</location>
        <topology evidence="1">Single-pass membrane protein</topology>
        <orientation evidence="1">Periplasmic side</orientation>
    </subcellularLocation>
</comment>
<dbReference type="InterPro" id="IPR051045">
    <property type="entry name" value="TonB-dependent_transducer"/>
</dbReference>